<protein>
    <submittedName>
        <fullName evidence="1">Uncharacterized protein</fullName>
    </submittedName>
</protein>
<evidence type="ECO:0000313" key="1">
    <source>
        <dbReference type="EMBL" id="ETW81117.1"/>
    </source>
</evidence>
<dbReference type="STRING" id="747525.W4K5N0"/>
<organism evidence="1 2">
    <name type="scientific">Heterobasidion irregulare (strain TC 32-1)</name>
    <dbReference type="NCBI Taxonomy" id="747525"/>
    <lineage>
        <taxon>Eukaryota</taxon>
        <taxon>Fungi</taxon>
        <taxon>Dikarya</taxon>
        <taxon>Basidiomycota</taxon>
        <taxon>Agaricomycotina</taxon>
        <taxon>Agaricomycetes</taxon>
        <taxon>Russulales</taxon>
        <taxon>Bondarzewiaceae</taxon>
        <taxon>Heterobasidion</taxon>
        <taxon>Heterobasidion annosum species complex</taxon>
    </lineage>
</organism>
<accession>W4K5N0</accession>
<dbReference type="InterPro" id="IPR008383">
    <property type="entry name" value="API5"/>
</dbReference>
<gene>
    <name evidence="1" type="ORF">HETIRDRAFT_169864</name>
</gene>
<proteinExistence type="predicted"/>
<dbReference type="GeneID" id="20668244"/>
<dbReference type="Proteomes" id="UP000030671">
    <property type="component" value="Unassembled WGS sequence"/>
</dbReference>
<dbReference type="InParanoid" id="W4K5N0"/>
<evidence type="ECO:0000313" key="2">
    <source>
        <dbReference type="Proteomes" id="UP000030671"/>
    </source>
</evidence>
<dbReference type="EMBL" id="KI925459">
    <property type="protein sequence ID" value="ETW81117.1"/>
    <property type="molecule type" value="Genomic_DNA"/>
</dbReference>
<dbReference type="OrthoDB" id="19224at2759"/>
<dbReference type="KEGG" id="hir:HETIRDRAFT_169864"/>
<dbReference type="RefSeq" id="XP_009547788.1">
    <property type="nucleotide sequence ID" value="XM_009549493.1"/>
</dbReference>
<keyword evidence="2" id="KW-1185">Reference proteome</keyword>
<reference evidence="1 2" key="1">
    <citation type="journal article" date="2012" name="New Phytol.">
        <title>Insight into trade-off between wood decay and parasitism from the genome of a fungal forest pathogen.</title>
        <authorList>
            <person name="Olson A."/>
            <person name="Aerts A."/>
            <person name="Asiegbu F."/>
            <person name="Belbahri L."/>
            <person name="Bouzid O."/>
            <person name="Broberg A."/>
            <person name="Canback B."/>
            <person name="Coutinho P.M."/>
            <person name="Cullen D."/>
            <person name="Dalman K."/>
            <person name="Deflorio G."/>
            <person name="van Diepen L.T."/>
            <person name="Dunand C."/>
            <person name="Duplessis S."/>
            <person name="Durling M."/>
            <person name="Gonthier P."/>
            <person name="Grimwood J."/>
            <person name="Fossdal C.G."/>
            <person name="Hansson D."/>
            <person name="Henrissat B."/>
            <person name="Hietala A."/>
            <person name="Himmelstrand K."/>
            <person name="Hoffmeister D."/>
            <person name="Hogberg N."/>
            <person name="James T.Y."/>
            <person name="Karlsson M."/>
            <person name="Kohler A."/>
            <person name="Kues U."/>
            <person name="Lee Y.H."/>
            <person name="Lin Y.C."/>
            <person name="Lind M."/>
            <person name="Lindquist E."/>
            <person name="Lombard V."/>
            <person name="Lucas S."/>
            <person name="Lunden K."/>
            <person name="Morin E."/>
            <person name="Murat C."/>
            <person name="Park J."/>
            <person name="Raffaello T."/>
            <person name="Rouze P."/>
            <person name="Salamov A."/>
            <person name="Schmutz J."/>
            <person name="Solheim H."/>
            <person name="Stahlberg J."/>
            <person name="Velez H."/>
            <person name="de Vries R.P."/>
            <person name="Wiebenga A."/>
            <person name="Woodward S."/>
            <person name="Yakovlev I."/>
            <person name="Garbelotto M."/>
            <person name="Martin F."/>
            <person name="Grigoriev I.V."/>
            <person name="Stenlid J."/>
        </authorList>
    </citation>
    <scope>NUCLEOTIDE SEQUENCE [LARGE SCALE GENOMIC DNA]</scope>
    <source>
        <strain evidence="1 2">TC 32-1</strain>
    </source>
</reference>
<dbReference type="AlphaFoldDB" id="W4K5N0"/>
<dbReference type="InterPro" id="IPR016024">
    <property type="entry name" value="ARM-type_fold"/>
</dbReference>
<name>W4K5N0_HETIT</name>
<dbReference type="Pfam" id="PF05918">
    <property type="entry name" value="API5"/>
    <property type="match status" value="1"/>
</dbReference>
<dbReference type="SUPFAM" id="SSF48371">
    <property type="entry name" value="ARM repeat"/>
    <property type="match status" value="1"/>
</dbReference>
<dbReference type="HOGENOM" id="CLU_1855524_0_0_1"/>
<sequence>MVLVRLNGEVIVIFPVATFTLPKTTEHPPDDMDQHTTEQEREIRELIRRAEQTPVKTSPQRKEALQRLIELTRSPHSGLKTLAASNIAKFFKPFVDLDEDAINAIYDLCEDQDPQVAAVLCSEENHTDALYEGPNRWI</sequence>